<dbReference type="WBParaSite" id="BXY_1046000.1">
    <property type="protein sequence ID" value="BXY_1046000.1"/>
    <property type="gene ID" value="BXY_1046000"/>
</dbReference>
<organism evidence="4 6">
    <name type="scientific">Bursaphelenchus xylophilus</name>
    <name type="common">Pinewood nematode worm</name>
    <name type="synonym">Aphelenchoides xylophilus</name>
    <dbReference type="NCBI Taxonomy" id="6326"/>
    <lineage>
        <taxon>Eukaryota</taxon>
        <taxon>Metazoa</taxon>
        <taxon>Ecdysozoa</taxon>
        <taxon>Nematoda</taxon>
        <taxon>Chromadorea</taxon>
        <taxon>Rhabditida</taxon>
        <taxon>Tylenchina</taxon>
        <taxon>Tylenchomorpha</taxon>
        <taxon>Aphelenchoidea</taxon>
        <taxon>Aphelenchoididae</taxon>
        <taxon>Bursaphelenchus</taxon>
    </lineage>
</organism>
<keyword evidence="5" id="KW-1185">Reference proteome</keyword>
<dbReference type="Proteomes" id="UP000582659">
    <property type="component" value="Unassembled WGS sequence"/>
</dbReference>
<evidence type="ECO:0000313" key="5">
    <source>
        <dbReference type="Proteomes" id="UP000659654"/>
    </source>
</evidence>
<dbReference type="EMBL" id="CAJFDI010000003">
    <property type="protein sequence ID" value="CAD5222812.1"/>
    <property type="molecule type" value="Genomic_DNA"/>
</dbReference>
<dbReference type="SUPFAM" id="SSF55486">
    <property type="entry name" value="Metalloproteases ('zincins'), catalytic domain"/>
    <property type="match status" value="1"/>
</dbReference>
<evidence type="ECO:0000313" key="3">
    <source>
        <dbReference type="EMBL" id="CAG9111194.1"/>
    </source>
</evidence>
<accession>A0A1I7SBR1</accession>
<dbReference type="AlphaFoldDB" id="A0A1I7SBR1"/>
<keyword evidence="1" id="KW-0732">Signal</keyword>
<feature type="signal peptide" evidence="1">
    <location>
        <begin position="1"/>
        <end position="16"/>
    </location>
</feature>
<evidence type="ECO:0000256" key="1">
    <source>
        <dbReference type="SAM" id="SignalP"/>
    </source>
</evidence>
<dbReference type="Proteomes" id="UP000095284">
    <property type="component" value="Unplaced"/>
</dbReference>
<reference evidence="6" key="1">
    <citation type="submission" date="2016-11" db="UniProtKB">
        <authorList>
            <consortium name="WormBaseParasite"/>
        </authorList>
    </citation>
    <scope>IDENTIFICATION</scope>
</reference>
<evidence type="ECO:0000313" key="6">
    <source>
        <dbReference type="WBParaSite" id="BXY_1046000.1"/>
    </source>
</evidence>
<dbReference type="Proteomes" id="UP000659654">
    <property type="component" value="Unassembled WGS sequence"/>
</dbReference>
<evidence type="ECO:0000313" key="4">
    <source>
        <dbReference type="Proteomes" id="UP000095284"/>
    </source>
</evidence>
<protein>
    <submittedName>
        <fullName evidence="2">(pine wood nematode) hypothetical protein</fullName>
    </submittedName>
</protein>
<evidence type="ECO:0000313" key="2">
    <source>
        <dbReference type="EMBL" id="CAD5222812.1"/>
    </source>
</evidence>
<proteinExistence type="predicted"/>
<reference evidence="3" key="2">
    <citation type="submission" date="2020-08" db="EMBL/GenBank/DDBJ databases">
        <authorList>
            <person name="Kikuchi T."/>
        </authorList>
    </citation>
    <scope>NUCLEOTIDE SEQUENCE</scope>
    <source>
        <strain evidence="2">Ka4C1</strain>
    </source>
</reference>
<dbReference type="EMBL" id="CAJFCV020000003">
    <property type="protein sequence ID" value="CAG9111194.1"/>
    <property type="molecule type" value="Genomic_DNA"/>
</dbReference>
<gene>
    <name evidence="2" type="ORF">BXYJ_LOCUS7666</name>
</gene>
<sequence length="508" mass="57432">MATILILLALCGGLYGQRVTPEQQLKAETALMAKRMNRNVEPCENFTAFAAGNIGLASTRAVNIIESAKVLSRVHFPTQASSLKTVKDVYKACKADNSTLIPPLFNTTEIKNVTDELAKYAATSGADLTSFIKVYGNVLRVLFNYGHDYFSEKLFLSGIRLPSVIAKGNLTIPKENECKTLAGVALCANLTKTVFGIDGCTNATIYIPKNAAERKNYSTALVQFLKNNVTAQNLTSCEEYIWKVYPIYYKKLLIDFYFPSERSLKRFHDKILAYATGFNIGIKEFVSFAELSNSTVDEINKRTKTVLFHFLSHPVFDDTEFAKSFGTLNSTEPYYNRHINNIKPLLEWNLKKNLTRFATFSLEEHNHVVFEADRTEIHFGWPALSYPNFYEGLPTQLVFPNFVVPFKTLLANEITYAAFVKWVGINEAVTQIPAPFGPELNHEHLYFIKLAQLIAENNDNGVEDVWNIIRCFPAFSDTFKCTHGNDFHYDRRDCQGKSESLFPSYEIA</sequence>
<name>A0A1I7SBR1_BURXY</name>
<feature type="chain" id="PRO_5035359976" evidence="1">
    <location>
        <begin position="17"/>
        <end position="508"/>
    </location>
</feature>